<reference evidence="1 2" key="1">
    <citation type="submission" date="2024-01" db="EMBL/GenBank/DDBJ databases">
        <title>The genomes of 5 underutilized Papilionoideae crops provide insights into root nodulation and disease resistanc.</title>
        <authorList>
            <person name="Yuan L."/>
        </authorList>
    </citation>
    <scope>NUCLEOTIDE SEQUENCE [LARGE SCALE GENOMIC DNA]</scope>
    <source>
        <strain evidence="1">ZHUSHIDOU_FW_LH</strain>
        <tissue evidence="1">Leaf</tissue>
    </source>
</reference>
<gene>
    <name evidence="1" type="ORF">RIF29_19211</name>
</gene>
<accession>A0AAN9F2Z6</accession>
<organism evidence="1 2">
    <name type="scientific">Crotalaria pallida</name>
    <name type="common">Smooth rattlebox</name>
    <name type="synonym">Crotalaria striata</name>
    <dbReference type="NCBI Taxonomy" id="3830"/>
    <lineage>
        <taxon>Eukaryota</taxon>
        <taxon>Viridiplantae</taxon>
        <taxon>Streptophyta</taxon>
        <taxon>Embryophyta</taxon>
        <taxon>Tracheophyta</taxon>
        <taxon>Spermatophyta</taxon>
        <taxon>Magnoliopsida</taxon>
        <taxon>eudicotyledons</taxon>
        <taxon>Gunneridae</taxon>
        <taxon>Pentapetalae</taxon>
        <taxon>rosids</taxon>
        <taxon>fabids</taxon>
        <taxon>Fabales</taxon>
        <taxon>Fabaceae</taxon>
        <taxon>Papilionoideae</taxon>
        <taxon>50 kb inversion clade</taxon>
        <taxon>genistoids sensu lato</taxon>
        <taxon>core genistoids</taxon>
        <taxon>Crotalarieae</taxon>
        <taxon>Crotalaria</taxon>
    </lineage>
</organism>
<evidence type="ECO:0000313" key="2">
    <source>
        <dbReference type="Proteomes" id="UP001372338"/>
    </source>
</evidence>
<dbReference type="EMBL" id="JAYWIO010000004">
    <property type="protein sequence ID" value="KAK7266563.1"/>
    <property type="molecule type" value="Genomic_DNA"/>
</dbReference>
<evidence type="ECO:0000313" key="1">
    <source>
        <dbReference type="EMBL" id="KAK7266563.1"/>
    </source>
</evidence>
<sequence length="137" mass="14259">MNMHCLPAPVSAPTSAPTIAPVPLVALSSRASSFASVPFRGGQGGARGRGRGYGILWTIAQVAPTTPVPSTTSTINIASVHPTTSAPTTAPIPPPTSAPTTAPALVVGPSSGLRTFFICFHPVQWWDAYCHYNRFSF</sequence>
<keyword evidence="2" id="KW-1185">Reference proteome</keyword>
<dbReference type="AlphaFoldDB" id="A0AAN9F2Z6"/>
<dbReference type="Proteomes" id="UP001372338">
    <property type="component" value="Unassembled WGS sequence"/>
</dbReference>
<protein>
    <submittedName>
        <fullName evidence="1">Uncharacterized protein</fullName>
    </submittedName>
</protein>
<proteinExistence type="predicted"/>
<name>A0AAN9F2Z6_CROPI</name>
<comment type="caution">
    <text evidence="1">The sequence shown here is derived from an EMBL/GenBank/DDBJ whole genome shotgun (WGS) entry which is preliminary data.</text>
</comment>